<dbReference type="AlphaFoldDB" id="B1I4C2"/>
<comment type="function">
    <text evidence="2 16">Cell wall formation.</text>
</comment>
<sequence length="300" mass="32263">MEVYLDLKAGIRGSIRVGEMLGAHTTWRVGGPADYFVEPAVIEDLQFVLRFTAERGLPLTVMGNGSNLLVSDAGLRGVVVRMGSGMDRVVLDGNVILAQGGVRLSRLLRTAWESGLGGLEFMAGIPASLGGAVVMNAGANGLCMGDRVEEVTMVDRSGTVQRRSAGELGFRYRWSNIQAGKEIVTAVALRCFPKDRDEIGREIERFLNRRRETQPLEQPSAGCVFKNPPGDSAGRLIEAAGGKGLRVGGAEVSYKHANFVLNTGGATARDIMELIRQVRQLVGDKFGIELGLEVNLMGDF</sequence>
<keyword evidence="12 16" id="KW-0560">Oxidoreductase</keyword>
<dbReference type="KEGG" id="dau:Daud_1434"/>
<reference evidence="19" key="1">
    <citation type="submission" date="2007-10" db="EMBL/GenBank/DDBJ databases">
        <title>Complete sequence of chromosome of Desulforudis audaxviator MP104C.</title>
        <authorList>
            <person name="Copeland A."/>
            <person name="Lucas S."/>
            <person name="Lapidus A."/>
            <person name="Barry K."/>
            <person name="Glavina del Rio T."/>
            <person name="Dalin E."/>
            <person name="Tice H."/>
            <person name="Bruce D."/>
            <person name="Pitluck S."/>
            <person name="Lowry S.R."/>
            <person name="Larimer F."/>
            <person name="Land M.L."/>
            <person name="Hauser L."/>
            <person name="Kyrpides N."/>
            <person name="Ivanova N.N."/>
            <person name="Richardson P."/>
        </authorList>
    </citation>
    <scope>NUCLEOTIDE SEQUENCE [LARGE SCALE GENOMIC DNA]</scope>
    <source>
        <strain evidence="19">MP104C</strain>
    </source>
</reference>
<dbReference type="Gene3D" id="3.30.465.10">
    <property type="match status" value="1"/>
</dbReference>
<evidence type="ECO:0000256" key="14">
    <source>
        <dbReference type="ARBA" id="ARBA00023316"/>
    </source>
</evidence>
<keyword evidence="13 16" id="KW-0131">Cell cycle</keyword>
<organism evidence="18 19">
    <name type="scientific">Desulforudis audaxviator (strain MP104C)</name>
    <dbReference type="NCBI Taxonomy" id="477974"/>
    <lineage>
        <taxon>Bacteria</taxon>
        <taxon>Bacillati</taxon>
        <taxon>Bacillota</taxon>
        <taxon>Clostridia</taxon>
        <taxon>Thermoanaerobacterales</taxon>
        <taxon>Candidatus Desulforudaceae</taxon>
        <taxon>Candidatus Desulforudis</taxon>
    </lineage>
</organism>
<dbReference type="InterPro" id="IPR036318">
    <property type="entry name" value="FAD-bd_PCMH-like_sf"/>
</dbReference>
<dbReference type="InterPro" id="IPR016169">
    <property type="entry name" value="FAD-bd_PCMH_sub2"/>
</dbReference>
<keyword evidence="19" id="KW-1185">Reference proteome</keyword>
<comment type="catalytic activity">
    <reaction evidence="15 16">
        <text>UDP-N-acetyl-alpha-D-muramate + NADP(+) = UDP-N-acetyl-3-O-(1-carboxyvinyl)-alpha-D-glucosamine + NADPH + H(+)</text>
        <dbReference type="Rhea" id="RHEA:12248"/>
        <dbReference type="ChEBI" id="CHEBI:15378"/>
        <dbReference type="ChEBI" id="CHEBI:57783"/>
        <dbReference type="ChEBI" id="CHEBI:58349"/>
        <dbReference type="ChEBI" id="CHEBI:68483"/>
        <dbReference type="ChEBI" id="CHEBI:70757"/>
        <dbReference type="EC" id="1.3.1.98"/>
    </reaction>
</comment>
<evidence type="ECO:0000313" key="19">
    <source>
        <dbReference type="Proteomes" id="UP000008544"/>
    </source>
</evidence>
<dbReference type="OrthoDB" id="9804753at2"/>
<feature type="active site" evidence="16">
    <location>
        <position position="293"/>
    </location>
</feature>
<comment type="similarity">
    <text evidence="16">Belongs to the MurB family.</text>
</comment>
<keyword evidence="8 16" id="KW-0274">FAD</keyword>
<dbReference type="GO" id="GO:0051301">
    <property type="term" value="P:cell division"/>
    <property type="evidence" value="ECO:0007669"/>
    <property type="project" value="UniProtKB-KW"/>
</dbReference>
<dbReference type="STRING" id="477974.Daud_1434"/>
<dbReference type="InterPro" id="IPR006094">
    <property type="entry name" value="Oxid_FAD_bind_N"/>
</dbReference>
<dbReference type="UniPathway" id="UPA00219"/>
<dbReference type="RefSeq" id="WP_012302526.1">
    <property type="nucleotide sequence ID" value="NC_010424.1"/>
</dbReference>
<keyword evidence="7 16" id="KW-0285">Flavoprotein</keyword>
<keyword evidence="11 16" id="KW-0573">Peptidoglycan synthesis</keyword>
<evidence type="ECO:0000256" key="13">
    <source>
        <dbReference type="ARBA" id="ARBA00023306"/>
    </source>
</evidence>
<evidence type="ECO:0000256" key="11">
    <source>
        <dbReference type="ARBA" id="ARBA00022984"/>
    </source>
</evidence>
<evidence type="ECO:0000313" key="18">
    <source>
        <dbReference type="EMBL" id="ACA59941.1"/>
    </source>
</evidence>
<accession>B1I4C2</accession>
<comment type="subcellular location">
    <subcellularLocation>
        <location evidence="3 16">Cytoplasm</location>
    </subcellularLocation>
</comment>
<dbReference type="InterPro" id="IPR016167">
    <property type="entry name" value="FAD-bd_PCMH_sub1"/>
</dbReference>
<evidence type="ECO:0000256" key="15">
    <source>
        <dbReference type="ARBA" id="ARBA00048914"/>
    </source>
</evidence>
<keyword evidence="6 16" id="KW-0132">Cell division</keyword>
<dbReference type="InterPro" id="IPR016166">
    <property type="entry name" value="FAD-bd_PCMH"/>
</dbReference>
<dbReference type="EC" id="1.3.1.98" evidence="16"/>
<feature type="domain" description="FAD-binding PCMH-type" evidence="17">
    <location>
        <begin position="28"/>
        <end position="194"/>
    </location>
</feature>
<dbReference type="SUPFAM" id="SSF56176">
    <property type="entry name" value="FAD-binding/transporter-associated domain-like"/>
    <property type="match status" value="1"/>
</dbReference>
<dbReference type="InterPro" id="IPR036635">
    <property type="entry name" value="MurB_C_sf"/>
</dbReference>
<keyword evidence="5 16" id="KW-0963">Cytoplasm</keyword>
<feature type="active site" evidence="16">
    <location>
        <position position="173"/>
    </location>
</feature>
<proteinExistence type="inferred from homology"/>
<dbReference type="Pfam" id="PF02873">
    <property type="entry name" value="MurB_C"/>
    <property type="match status" value="1"/>
</dbReference>
<keyword evidence="10 16" id="KW-0133">Cell shape</keyword>
<dbReference type="GO" id="GO:0008360">
    <property type="term" value="P:regulation of cell shape"/>
    <property type="evidence" value="ECO:0007669"/>
    <property type="project" value="UniProtKB-KW"/>
</dbReference>
<evidence type="ECO:0000256" key="12">
    <source>
        <dbReference type="ARBA" id="ARBA00023002"/>
    </source>
</evidence>
<evidence type="ECO:0000256" key="4">
    <source>
        <dbReference type="ARBA" id="ARBA00004752"/>
    </source>
</evidence>
<evidence type="ECO:0000256" key="6">
    <source>
        <dbReference type="ARBA" id="ARBA00022618"/>
    </source>
</evidence>
<protein>
    <recommendedName>
        <fullName evidence="16">UDP-N-acetylenolpyruvoylglucosamine reductase</fullName>
        <ecNumber evidence="16">1.3.1.98</ecNumber>
    </recommendedName>
    <alternativeName>
        <fullName evidence="16">UDP-N-acetylmuramate dehydrogenase</fullName>
    </alternativeName>
</protein>
<reference evidence="18 19" key="2">
    <citation type="journal article" date="2008" name="Science">
        <title>Environmental genomics reveals a single-species ecosystem deep within Earth.</title>
        <authorList>
            <person name="Chivian D."/>
            <person name="Brodie E.L."/>
            <person name="Alm E.J."/>
            <person name="Culley D.E."/>
            <person name="Dehal P.S."/>
            <person name="Desantis T.Z."/>
            <person name="Gihring T.M."/>
            <person name="Lapidus A."/>
            <person name="Lin L.H."/>
            <person name="Lowry S.R."/>
            <person name="Moser D.P."/>
            <person name="Richardson P.M."/>
            <person name="Southam G."/>
            <person name="Wanger G."/>
            <person name="Pratt L.M."/>
            <person name="Andersen G.L."/>
            <person name="Hazen T.C."/>
            <person name="Brockman F.J."/>
            <person name="Arkin A.P."/>
            <person name="Onstott T.C."/>
        </authorList>
    </citation>
    <scope>NUCLEOTIDE SEQUENCE [LARGE SCALE GENOMIC DNA]</scope>
    <source>
        <strain evidence="18 19">MP104C</strain>
    </source>
</reference>
<feature type="active site" description="Proton donor" evidence="16">
    <location>
        <position position="223"/>
    </location>
</feature>
<evidence type="ECO:0000256" key="10">
    <source>
        <dbReference type="ARBA" id="ARBA00022960"/>
    </source>
</evidence>
<evidence type="ECO:0000256" key="9">
    <source>
        <dbReference type="ARBA" id="ARBA00022857"/>
    </source>
</evidence>
<dbReference type="PROSITE" id="PS51387">
    <property type="entry name" value="FAD_PCMH"/>
    <property type="match status" value="1"/>
</dbReference>
<evidence type="ECO:0000256" key="3">
    <source>
        <dbReference type="ARBA" id="ARBA00004496"/>
    </source>
</evidence>
<dbReference type="GO" id="GO:0071555">
    <property type="term" value="P:cell wall organization"/>
    <property type="evidence" value="ECO:0007669"/>
    <property type="project" value="UniProtKB-KW"/>
</dbReference>
<comment type="pathway">
    <text evidence="4 16">Cell wall biogenesis; peptidoglycan biosynthesis.</text>
</comment>
<name>B1I4C2_DESAP</name>
<dbReference type="GO" id="GO:0071949">
    <property type="term" value="F:FAD binding"/>
    <property type="evidence" value="ECO:0007669"/>
    <property type="project" value="InterPro"/>
</dbReference>
<dbReference type="GO" id="GO:0009252">
    <property type="term" value="P:peptidoglycan biosynthetic process"/>
    <property type="evidence" value="ECO:0007669"/>
    <property type="project" value="UniProtKB-UniRule"/>
</dbReference>
<gene>
    <name evidence="16" type="primary">murB</name>
    <name evidence="18" type="ordered locus">Daud_1434</name>
</gene>
<dbReference type="InterPro" id="IPR011601">
    <property type="entry name" value="MurB_C"/>
</dbReference>
<dbReference type="GO" id="GO:0005829">
    <property type="term" value="C:cytosol"/>
    <property type="evidence" value="ECO:0007669"/>
    <property type="project" value="TreeGrafter"/>
</dbReference>
<dbReference type="eggNOG" id="COG0812">
    <property type="taxonomic scope" value="Bacteria"/>
</dbReference>
<evidence type="ECO:0000256" key="16">
    <source>
        <dbReference type="HAMAP-Rule" id="MF_00037"/>
    </source>
</evidence>
<dbReference type="InterPro" id="IPR003170">
    <property type="entry name" value="MurB"/>
</dbReference>
<dbReference type="PANTHER" id="PTHR21071">
    <property type="entry name" value="UDP-N-ACETYLENOLPYRUVOYLGLUCOSAMINE REDUCTASE"/>
    <property type="match status" value="1"/>
</dbReference>
<dbReference type="Proteomes" id="UP000008544">
    <property type="component" value="Chromosome"/>
</dbReference>
<dbReference type="GO" id="GO:0008762">
    <property type="term" value="F:UDP-N-acetylmuramate dehydrogenase activity"/>
    <property type="evidence" value="ECO:0007669"/>
    <property type="project" value="UniProtKB-UniRule"/>
</dbReference>
<dbReference type="Gene3D" id="3.30.43.10">
    <property type="entry name" value="Uridine Diphospho-n-acetylenolpyruvylglucosamine Reductase, domain 2"/>
    <property type="match status" value="1"/>
</dbReference>
<dbReference type="PANTHER" id="PTHR21071:SF4">
    <property type="entry name" value="UDP-N-ACETYLENOLPYRUVOYLGLUCOSAMINE REDUCTASE"/>
    <property type="match status" value="1"/>
</dbReference>
<dbReference type="SUPFAM" id="SSF56194">
    <property type="entry name" value="Uridine diphospho-N-Acetylenolpyruvylglucosamine reductase, MurB, C-terminal domain"/>
    <property type="match status" value="1"/>
</dbReference>
<evidence type="ECO:0000256" key="7">
    <source>
        <dbReference type="ARBA" id="ARBA00022630"/>
    </source>
</evidence>
<keyword evidence="9 16" id="KW-0521">NADP</keyword>
<evidence type="ECO:0000256" key="1">
    <source>
        <dbReference type="ARBA" id="ARBA00001974"/>
    </source>
</evidence>
<dbReference type="EMBL" id="CP000860">
    <property type="protein sequence ID" value="ACA59941.1"/>
    <property type="molecule type" value="Genomic_DNA"/>
</dbReference>
<keyword evidence="14 16" id="KW-0961">Cell wall biogenesis/degradation</keyword>
<evidence type="ECO:0000259" key="17">
    <source>
        <dbReference type="PROSITE" id="PS51387"/>
    </source>
</evidence>
<evidence type="ECO:0000256" key="5">
    <source>
        <dbReference type="ARBA" id="ARBA00022490"/>
    </source>
</evidence>
<comment type="cofactor">
    <cofactor evidence="1 16">
        <name>FAD</name>
        <dbReference type="ChEBI" id="CHEBI:57692"/>
    </cofactor>
</comment>
<dbReference type="Pfam" id="PF01565">
    <property type="entry name" value="FAD_binding_4"/>
    <property type="match status" value="1"/>
</dbReference>
<dbReference type="NCBIfam" id="NF010480">
    <property type="entry name" value="PRK13905.1"/>
    <property type="match status" value="1"/>
</dbReference>
<dbReference type="HOGENOM" id="CLU_035304_1_1_9"/>
<evidence type="ECO:0000256" key="2">
    <source>
        <dbReference type="ARBA" id="ARBA00003921"/>
    </source>
</evidence>
<dbReference type="NCBIfam" id="TIGR00179">
    <property type="entry name" value="murB"/>
    <property type="match status" value="1"/>
</dbReference>
<dbReference type="HAMAP" id="MF_00037">
    <property type="entry name" value="MurB"/>
    <property type="match status" value="1"/>
</dbReference>
<evidence type="ECO:0000256" key="8">
    <source>
        <dbReference type="ARBA" id="ARBA00022827"/>
    </source>
</evidence>
<dbReference type="Gene3D" id="3.90.78.10">
    <property type="entry name" value="UDP-N-acetylenolpyruvoylglucosamine reductase, C-terminal domain"/>
    <property type="match status" value="1"/>
</dbReference>